<organism evidence="2 3">
    <name type="scientific">Comamonas endophytica</name>
    <dbReference type="NCBI Taxonomy" id="2949090"/>
    <lineage>
        <taxon>Bacteria</taxon>
        <taxon>Pseudomonadati</taxon>
        <taxon>Pseudomonadota</taxon>
        <taxon>Betaproteobacteria</taxon>
        <taxon>Burkholderiales</taxon>
        <taxon>Comamonadaceae</taxon>
        <taxon>Comamonas</taxon>
    </lineage>
</organism>
<dbReference type="RefSeq" id="WP_231045041.1">
    <property type="nucleotide sequence ID" value="NZ_CP106881.1"/>
</dbReference>
<name>A0ABY6G7X3_9BURK</name>
<dbReference type="EMBL" id="CP106881">
    <property type="protein sequence ID" value="UYG51146.1"/>
    <property type="molecule type" value="Genomic_DNA"/>
</dbReference>
<keyword evidence="3" id="KW-1185">Reference proteome</keyword>
<protein>
    <submittedName>
        <fullName evidence="2">Uncharacterized protein</fullName>
    </submittedName>
</protein>
<keyword evidence="1" id="KW-1133">Transmembrane helix</keyword>
<dbReference type="Proteomes" id="UP001162800">
    <property type="component" value="Chromosome"/>
</dbReference>
<evidence type="ECO:0000313" key="2">
    <source>
        <dbReference type="EMBL" id="UYG51146.1"/>
    </source>
</evidence>
<feature type="transmembrane region" description="Helical" evidence="1">
    <location>
        <begin position="83"/>
        <end position="104"/>
    </location>
</feature>
<sequence>MAYQVGNACYSTAQQAAHASASSQAGAVISRGQQTYVVNVVLVEEDTIHYRLEPIGAGVPLMAPIPYNAQPCNLLQAEDGLTIGWMIAAAWIGAYALLFIARVLRGETGENYGNS</sequence>
<keyword evidence="1" id="KW-0472">Membrane</keyword>
<evidence type="ECO:0000313" key="3">
    <source>
        <dbReference type="Proteomes" id="UP001162800"/>
    </source>
</evidence>
<proteinExistence type="predicted"/>
<keyword evidence="1" id="KW-0812">Transmembrane</keyword>
<evidence type="ECO:0000256" key="1">
    <source>
        <dbReference type="SAM" id="Phobius"/>
    </source>
</evidence>
<gene>
    <name evidence="2" type="ORF">M9799_13770</name>
</gene>
<reference evidence="2" key="1">
    <citation type="submission" date="2022-09" db="EMBL/GenBank/DDBJ databases">
        <title>The complete genome of Acidovorax sp. 5MLIR.</title>
        <authorList>
            <person name="Liu L."/>
            <person name="Yue J."/>
            <person name="Yang F."/>
            <person name="Yuan J."/>
            <person name="Li L."/>
        </authorList>
    </citation>
    <scope>NUCLEOTIDE SEQUENCE</scope>
    <source>
        <strain evidence="2">5MLIR</strain>
    </source>
</reference>
<accession>A0ABY6G7X3</accession>